<evidence type="ECO:0000313" key="10">
    <source>
        <dbReference type="EMBL" id="GIL38528.1"/>
    </source>
</evidence>
<dbReference type="Pfam" id="PF02518">
    <property type="entry name" value="HATPase_c"/>
    <property type="match status" value="1"/>
</dbReference>
<keyword evidence="7" id="KW-0067">ATP-binding</keyword>
<dbReference type="SMART" id="SM00388">
    <property type="entry name" value="HisKA"/>
    <property type="match status" value="1"/>
</dbReference>
<keyword evidence="5" id="KW-0547">Nucleotide-binding</keyword>
<dbReference type="GO" id="GO:0006355">
    <property type="term" value="P:regulation of DNA-templated transcription"/>
    <property type="evidence" value="ECO:0007669"/>
    <property type="project" value="InterPro"/>
</dbReference>
<protein>
    <recommendedName>
        <fullName evidence="2">histidine kinase</fullName>
        <ecNumber evidence="2">2.7.13.3</ecNumber>
    </recommendedName>
</protein>
<dbReference type="SMART" id="SM00091">
    <property type="entry name" value="PAS"/>
    <property type="match status" value="1"/>
</dbReference>
<dbReference type="Pfam" id="PF00512">
    <property type="entry name" value="HisKA"/>
    <property type="match status" value="1"/>
</dbReference>
<dbReference type="InterPro" id="IPR003661">
    <property type="entry name" value="HisK_dim/P_dom"/>
</dbReference>
<evidence type="ECO:0000256" key="7">
    <source>
        <dbReference type="ARBA" id="ARBA00022840"/>
    </source>
</evidence>
<keyword evidence="8" id="KW-0902">Two-component regulatory system</keyword>
<evidence type="ECO:0000256" key="3">
    <source>
        <dbReference type="ARBA" id="ARBA00022553"/>
    </source>
</evidence>
<gene>
    <name evidence="10" type="ORF">TMPK1_07650</name>
</gene>
<evidence type="ECO:0000259" key="9">
    <source>
        <dbReference type="PROSITE" id="PS50109"/>
    </source>
</evidence>
<dbReference type="Gene3D" id="1.10.287.130">
    <property type="match status" value="1"/>
</dbReference>
<organism evidence="10 11">
    <name type="scientific">Roseiterribacter gracilis</name>
    <dbReference type="NCBI Taxonomy" id="2812848"/>
    <lineage>
        <taxon>Bacteria</taxon>
        <taxon>Pseudomonadati</taxon>
        <taxon>Pseudomonadota</taxon>
        <taxon>Alphaproteobacteria</taxon>
        <taxon>Rhodospirillales</taxon>
        <taxon>Roseiterribacteraceae</taxon>
        <taxon>Roseiterribacter</taxon>
    </lineage>
</organism>
<dbReference type="InterPro" id="IPR000014">
    <property type="entry name" value="PAS"/>
</dbReference>
<dbReference type="AlphaFoldDB" id="A0A8S8X674"/>
<dbReference type="Proteomes" id="UP000681075">
    <property type="component" value="Unassembled WGS sequence"/>
</dbReference>
<dbReference type="Gene3D" id="3.30.565.10">
    <property type="entry name" value="Histidine kinase-like ATPase, C-terminal domain"/>
    <property type="match status" value="1"/>
</dbReference>
<keyword evidence="4" id="KW-0808">Transferase</keyword>
<dbReference type="InterPro" id="IPR003594">
    <property type="entry name" value="HATPase_dom"/>
</dbReference>
<dbReference type="CDD" id="cd00130">
    <property type="entry name" value="PAS"/>
    <property type="match status" value="1"/>
</dbReference>
<evidence type="ECO:0000256" key="6">
    <source>
        <dbReference type="ARBA" id="ARBA00022777"/>
    </source>
</evidence>
<keyword evidence="6 10" id="KW-0418">Kinase</keyword>
<evidence type="ECO:0000256" key="1">
    <source>
        <dbReference type="ARBA" id="ARBA00000085"/>
    </source>
</evidence>
<dbReference type="CDD" id="cd00082">
    <property type="entry name" value="HisKA"/>
    <property type="match status" value="1"/>
</dbReference>
<dbReference type="InterPro" id="IPR036097">
    <property type="entry name" value="HisK_dim/P_sf"/>
</dbReference>
<dbReference type="PRINTS" id="PR00344">
    <property type="entry name" value="BCTRLSENSOR"/>
</dbReference>
<dbReference type="GO" id="GO:0005524">
    <property type="term" value="F:ATP binding"/>
    <property type="evidence" value="ECO:0007669"/>
    <property type="project" value="UniProtKB-KW"/>
</dbReference>
<keyword evidence="11" id="KW-1185">Reference proteome</keyword>
<dbReference type="PANTHER" id="PTHR43065">
    <property type="entry name" value="SENSOR HISTIDINE KINASE"/>
    <property type="match status" value="1"/>
</dbReference>
<dbReference type="PANTHER" id="PTHR43065:SF10">
    <property type="entry name" value="PEROXIDE STRESS-ACTIVATED HISTIDINE KINASE MAK3"/>
    <property type="match status" value="1"/>
</dbReference>
<dbReference type="PROSITE" id="PS50109">
    <property type="entry name" value="HIS_KIN"/>
    <property type="match status" value="1"/>
</dbReference>
<dbReference type="SUPFAM" id="SSF55785">
    <property type="entry name" value="PYP-like sensor domain (PAS domain)"/>
    <property type="match status" value="1"/>
</dbReference>
<feature type="domain" description="Histidine kinase" evidence="9">
    <location>
        <begin position="153"/>
        <end position="372"/>
    </location>
</feature>
<dbReference type="EMBL" id="BOPV01000001">
    <property type="protein sequence ID" value="GIL38528.1"/>
    <property type="molecule type" value="Genomic_DNA"/>
</dbReference>
<dbReference type="InterPro" id="IPR036890">
    <property type="entry name" value="HATPase_C_sf"/>
</dbReference>
<name>A0A8S8X674_9PROT</name>
<dbReference type="Gene3D" id="3.30.450.20">
    <property type="entry name" value="PAS domain"/>
    <property type="match status" value="1"/>
</dbReference>
<dbReference type="Pfam" id="PF00989">
    <property type="entry name" value="PAS"/>
    <property type="match status" value="1"/>
</dbReference>
<keyword evidence="3" id="KW-0597">Phosphoprotein</keyword>
<dbReference type="EC" id="2.7.13.3" evidence="2"/>
<proteinExistence type="predicted"/>
<evidence type="ECO:0000256" key="8">
    <source>
        <dbReference type="ARBA" id="ARBA00023012"/>
    </source>
</evidence>
<dbReference type="RefSeq" id="WP_420241558.1">
    <property type="nucleotide sequence ID" value="NZ_BOPV01000001.1"/>
</dbReference>
<reference evidence="10" key="1">
    <citation type="submission" date="2021-02" db="EMBL/GenBank/DDBJ databases">
        <title>Genome sequence of Rhodospirillales sp. strain TMPK1 isolated from soil.</title>
        <authorList>
            <person name="Nakai R."/>
            <person name="Kusada H."/>
            <person name="Tamaki H."/>
        </authorList>
    </citation>
    <scope>NUCLEOTIDE SEQUENCE</scope>
    <source>
        <strain evidence="10">TMPK1</strain>
    </source>
</reference>
<comment type="catalytic activity">
    <reaction evidence="1">
        <text>ATP + protein L-histidine = ADP + protein N-phospho-L-histidine.</text>
        <dbReference type="EC" id="2.7.13.3"/>
    </reaction>
</comment>
<comment type="caution">
    <text evidence="10">The sequence shown here is derived from an EMBL/GenBank/DDBJ whole genome shotgun (WGS) entry which is preliminary data.</text>
</comment>
<dbReference type="SUPFAM" id="SSF47384">
    <property type="entry name" value="Homodimeric domain of signal transducing histidine kinase"/>
    <property type="match status" value="1"/>
</dbReference>
<evidence type="ECO:0000256" key="4">
    <source>
        <dbReference type="ARBA" id="ARBA00022679"/>
    </source>
</evidence>
<dbReference type="InterPro" id="IPR005467">
    <property type="entry name" value="His_kinase_dom"/>
</dbReference>
<dbReference type="GO" id="GO:0000155">
    <property type="term" value="F:phosphorelay sensor kinase activity"/>
    <property type="evidence" value="ECO:0007669"/>
    <property type="project" value="InterPro"/>
</dbReference>
<dbReference type="InterPro" id="IPR035965">
    <property type="entry name" value="PAS-like_dom_sf"/>
</dbReference>
<dbReference type="SMART" id="SM00387">
    <property type="entry name" value="HATPase_c"/>
    <property type="match status" value="1"/>
</dbReference>
<dbReference type="InterPro" id="IPR004358">
    <property type="entry name" value="Sig_transdc_His_kin-like_C"/>
</dbReference>
<evidence type="ECO:0000313" key="11">
    <source>
        <dbReference type="Proteomes" id="UP000681075"/>
    </source>
</evidence>
<accession>A0A8S8X674</accession>
<sequence length="373" mass="39994">MPKDSAATAVELRRDRRGAALDAAAILQALPQAVLAVDSSLTIRFVSAKAEEFFDISAVSLLGRPLERLLPGESAIAALARQAFASGASIAESGLSLELPRLGEREVTVQVAAIGLPADYVAIALRERSIADKLDRQWTHRSAARSVTAMASTLAHEIRNPLLSIRGAAQLLEQAITSSGDRELTRLICDEVDRLKALVDRMELFSDEPSLPREAINVHEVLGHVRKVAAAGFARNVRIVERYDPSLPPVDANRDQLIRLFLNLIKNAAEAAPQVGGEIVLSTSYQQGLRLTLPGTGNRVHLPLLVTVTDNGAGIPDEIRPHLFDAFVTTKTNGTGLGLALVAKIAADNGGIVEFDSRPGRTVFRVSLPVAEQ</sequence>
<dbReference type="InterPro" id="IPR013767">
    <property type="entry name" value="PAS_fold"/>
</dbReference>
<dbReference type="SUPFAM" id="SSF55874">
    <property type="entry name" value="ATPase domain of HSP90 chaperone/DNA topoisomerase II/histidine kinase"/>
    <property type="match status" value="1"/>
</dbReference>
<evidence type="ECO:0000256" key="5">
    <source>
        <dbReference type="ARBA" id="ARBA00022741"/>
    </source>
</evidence>
<evidence type="ECO:0000256" key="2">
    <source>
        <dbReference type="ARBA" id="ARBA00012438"/>
    </source>
</evidence>